<dbReference type="Gramene" id="ESW25402">
    <property type="protein sequence ID" value="ESW25402"/>
    <property type="gene ID" value="PHAVU_003G032600g"/>
</dbReference>
<dbReference type="STRING" id="3885.V7C5E5"/>
<accession>V7C5E5</accession>
<dbReference type="AlphaFoldDB" id="V7C5E5"/>
<dbReference type="OrthoDB" id="1436706at2759"/>
<protein>
    <submittedName>
        <fullName evidence="1">Uncharacterized protein</fullName>
    </submittedName>
</protein>
<dbReference type="EMBL" id="CM002290">
    <property type="protein sequence ID" value="ESW25402.1"/>
    <property type="molecule type" value="Genomic_DNA"/>
</dbReference>
<evidence type="ECO:0000313" key="2">
    <source>
        <dbReference type="Proteomes" id="UP000000226"/>
    </source>
</evidence>
<name>V7C5E5_PHAVU</name>
<evidence type="ECO:0000313" key="1">
    <source>
        <dbReference type="EMBL" id="ESW25402.1"/>
    </source>
</evidence>
<sequence length="92" mass="11148">HHKEAIFYFQGYEHLDLTKKHNQICKTIWIAFVWTIWNHKNDIIFRNKISDGIQIFALIQINSWAWITFRHPKVIFSYSDWCLPPIMCINSL</sequence>
<reference evidence="2" key="1">
    <citation type="journal article" date="2014" name="Nat. Genet.">
        <title>A reference genome for common bean and genome-wide analysis of dual domestications.</title>
        <authorList>
            <person name="Schmutz J."/>
            <person name="McClean P.E."/>
            <person name="Mamidi S."/>
            <person name="Wu G.A."/>
            <person name="Cannon S.B."/>
            <person name="Grimwood J."/>
            <person name="Jenkins J."/>
            <person name="Shu S."/>
            <person name="Song Q."/>
            <person name="Chavarro C."/>
            <person name="Torres-Torres M."/>
            <person name="Geffroy V."/>
            <person name="Moghaddam S.M."/>
            <person name="Gao D."/>
            <person name="Abernathy B."/>
            <person name="Barry K."/>
            <person name="Blair M."/>
            <person name="Brick M.A."/>
            <person name="Chovatia M."/>
            <person name="Gepts P."/>
            <person name="Goodstein D.M."/>
            <person name="Gonzales M."/>
            <person name="Hellsten U."/>
            <person name="Hyten D.L."/>
            <person name="Jia G."/>
            <person name="Kelly J.D."/>
            <person name="Kudrna D."/>
            <person name="Lee R."/>
            <person name="Richard M.M."/>
            <person name="Miklas P.N."/>
            <person name="Osorno J.M."/>
            <person name="Rodrigues J."/>
            <person name="Thareau V."/>
            <person name="Urrea C.A."/>
            <person name="Wang M."/>
            <person name="Yu Y."/>
            <person name="Zhang M."/>
            <person name="Wing R.A."/>
            <person name="Cregan P.B."/>
            <person name="Rokhsar D.S."/>
            <person name="Jackson S.A."/>
        </authorList>
    </citation>
    <scope>NUCLEOTIDE SEQUENCE [LARGE SCALE GENOMIC DNA]</scope>
    <source>
        <strain evidence="2">cv. G19833</strain>
    </source>
</reference>
<feature type="non-terminal residue" evidence="1">
    <location>
        <position position="1"/>
    </location>
</feature>
<proteinExistence type="predicted"/>
<dbReference type="Proteomes" id="UP000000226">
    <property type="component" value="Chromosome 3"/>
</dbReference>
<organism evidence="1 2">
    <name type="scientific">Phaseolus vulgaris</name>
    <name type="common">Kidney bean</name>
    <name type="synonym">French bean</name>
    <dbReference type="NCBI Taxonomy" id="3885"/>
    <lineage>
        <taxon>Eukaryota</taxon>
        <taxon>Viridiplantae</taxon>
        <taxon>Streptophyta</taxon>
        <taxon>Embryophyta</taxon>
        <taxon>Tracheophyta</taxon>
        <taxon>Spermatophyta</taxon>
        <taxon>Magnoliopsida</taxon>
        <taxon>eudicotyledons</taxon>
        <taxon>Gunneridae</taxon>
        <taxon>Pentapetalae</taxon>
        <taxon>rosids</taxon>
        <taxon>fabids</taxon>
        <taxon>Fabales</taxon>
        <taxon>Fabaceae</taxon>
        <taxon>Papilionoideae</taxon>
        <taxon>50 kb inversion clade</taxon>
        <taxon>NPAAA clade</taxon>
        <taxon>indigoferoid/millettioid clade</taxon>
        <taxon>Phaseoleae</taxon>
        <taxon>Phaseolus</taxon>
    </lineage>
</organism>
<dbReference type="OMA" id="ICKTIWI"/>
<keyword evidence="2" id="KW-1185">Reference proteome</keyword>
<gene>
    <name evidence="1" type="ORF">PHAVU_003G032600g</name>
</gene>